<keyword evidence="1" id="KW-1133">Transmembrane helix</keyword>
<protein>
    <submittedName>
        <fullName evidence="2">Uncharacterized protein</fullName>
    </submittedName>
</protein>
<evidence type="ECO:0000313" key="2">
    <source>
        <dbReference type="EMBL" id="WVZ26074.1"/>
    </source>
</evidence>
<dbReference type="EMBL" id="CP144700">
    <property type="protein sequence ID" value="WVZ26074.1"/>
    <property type="molecule type" value="Genomic_DNA"/>
</dbReference>
<gene>
    <name evidence="2" type="ORF">V8G54_004618</name>
</gene>
<feature type="transmembrane region" description="Helical" evidence="1">
    <location>
        <begin position="90"/>
        <end position="107"/>
    </location>
</feature>
<organism evidence="2 3">
    <name type="scientific">Vigna mungo</name>
    <name type="common">Black gram</name>
    <name type="synonym">Phaseolus mungo</name>
    <dbReference type="NCBI Taxonomy" id="3915"/>
    <lineage>
        <taxon>Eukaryota</taxon>
        <taxon>Viridiplantae</taxon>
        <taxon>Streptophyta</taxon>
        <taxon>Embryophyta</taxon>
        <taxon>Tracheophyta</taxon>
        <taxon>Spermatophyta</taxon>
        <taxon>Magnoliopsida</taxon>
        <taxon>eudicotyledons</taxon>
        <taxon>Gunneridae</taxon>
        <taxon>Pentapetalae</taxon>
        <taxon>rosids</taxon>
        <taxon>fabids</taxon>
        <taxon>Fabales</taxon>
        <taxon>Fabaceae</taxon>
        <taxon>Papilionoideae</taxon>
        <taxon>50 kb inversion clade</taxon>
        <taxon>NPAAA clade</taxon>
        <taxon>indigoferoid/millettioid clade</taxon>
        <taxon>Phaseoleae</taxon>
        <taxon>Vigna</taxon>
    </lineage>
</organism>
<evidence type="ECO:0000256" key="1">
    <source>
        <dbReference type="SAM" id="Phobius"/>
    </source>
</evidence>
<proteinExistence type="predicted"/>
<sequence>MRGRIRTLQREIIHRNRKKRGAVMKMKVIFQLNNTIHFYGWFNSEECFIKDPSNQPIIPVRQQLVGNLKSSNWISPFSSARRGRGRGWKTFYCFFNSINLHFFYYSLENLFLTLWDLLQKHVNLSFYPNNKKQQYVINKWPIIYLL</sequence>
<dbReference type="AlphaFoldDB" id="A0AAQ3SG34"/>
<reference evidence="2 3" key="1">
    <citation type="journal article" date="2023" name="Life. Sci Alliance">
        <title>Evolutionary insights into 3D genome organization and epigenetic landscape of Vigna mungo.</title>
        <authorList>
            <person name="Junaid A."/>
            <person name="Singh B."/>
            <person name="Bhatia S."/>
        </authorList>
    </citation>
    <scope>NUCLEOTIDE SEQUENCE [LARGE SCALE GENOMIC DNA]</scope>
    <source>
        <strain evidence="2">Urdbean</strain>
    </source>
</reference>
<accession>A0AAQ3SG34</accession>
<evidence type="ECO:0000313" key="3">
    <source>
        <dbReference type="Proteomes" id="UP001374535"/>
    </source>
</evidence>
<name>A0AAQ3SG34_VIGMU</name>
<keyword evidence="1" id="KW-0472">Membrane</keyword>
<dbReference type="Proteomes" id="UP001374535">
    <property type="component" value="Chromosome 1"/>
</dbReference>
<keyword evidence="1" id="KW-0812">Transmembrane</keyword>
<keyword evidence="3" id="KW-1185">Reference proteome</keyword>